<dbReference type="InterPro" id="IPR010982">
    <property type="entry name" value="Lambda_DNA-bd_dom_sf"/>
</dbReference>
<protein>
    <recommendedName>
        <fullName evidence="3">Ner winged helix-turn-helix DNA-binding domain-containing protein</fullName>
    </recommendedName>
</protein>
<proteinExistence type="predicted"/>
<gene>
    <name evidence="1" type="ORF">DSCW_26180</name>
</gene>
<reference evidence="1 2" key="1">
    <citation type="submission" date="2019-11" db="EMBL/GenBank/DDBJ databases">
        <title>Comparative genomics of hydrocarbon-degrading Desulfosarcina strains.</title>
        <authorList>
            <person name="Watanabe M."/>
            <person name="Kojima H."/>
            <person name="Fukui M."/>
        </authorList>
    </citation>
    <scope>NUCLEOTIDE SEQUENCE [LARGE SCALE GENOMIC DNA]</scope>
    <source>
        <strain evidence="1 2">PP31</strain>
    </source>
</reference>
<dbReference type="AlphaFoldDB" id="A0A5K7Z6A9"/>
<evidence type="ECO:0000313" key="1">
    <source>
        <dbReference type="EMBL" id="BBO75201.1"/>
    </source>
</evidence>
<dbReference type="Gene3D" id="1.10.260.40">
    <property type="entry name" value="lambda repressor-like DNA-binding domains"/>
    <property type="match status" value="1"/>
</dbReference>
<accession>A0A5K7Z6A9</accession>
<organism evidence="1 2">
    <name type="scientific">Desulfosarcina widdelii</name>
    <dbReference type="NCBI Taxonomy" id="947919"/>
    <lineage>
        <taxon>Bacteria</taxon>
        <taxon>Pseudomonadati</taxon>
        <taxon>Thermodesulfobacteriota</taxon>
        <taxon>Desulfobacteria</taxon>
        <taxon>Desulfobacterales</taxon>
        <taxon>Desulfosarcinaceae</taxon>
        <taxon>Desulfosarcina</taxon>
    </lineage>
</organism>
<dbReference type="KEGG" id="dwd:DSCW_26180"/>
<dbReference type="EMBL" id="AP021875">
    <property type="protein sequence ID" value="BBO75201.1"/>
    <property type="molecule type" value="Genomic_DNA"/>
</dbReference>
<keyword evidence="2" id="KW-1185">Reference proteome</keyword>
<dbReference type="GO" id="GO:0003677">
    <property type="term" value="F:DNA binding"/>
    <property type="evidence" value="ECO:0007669"/>
    <property type="project" value="InterPro"/>
</dbReference>
<sequence>MNKNQRIAMAEKDLTVRKLSKILDRTEPHVSNVLGGRFKSPKLRERISLVLDKDVCHLWPEHEG</sequence>
<evidence type="ECO:0000313" key="2">
    <source>
        <dbReference type="Proteomes" id="UP000427769"/>
    </source>
</evidence>
<dbReference type="SUPFAM" id="SSF47413">
    <property type="entry name" value="lambda repressor-like DNA-binding domains"/>
    <property type="match status" value="1"/>
</dbReference>
<dbReference type="Proteomes" id="UP000427769">
    <property type="component" value="Chromosome"/>
</dbReference>
<evidence type="ECO:0008006" key="3">
    <source>
        <dbReference type="Google" id="ProtNLM"/>
    </source>
</evidence>
<name>A0A5K7Z6A9_9BACT</name>